<dbReference type="Proteomes" id="UP000004088">
    <property type="component" value="Unassembled WGS sequence"/>
</dbReference>
<proteinExistence type="predicted"/>
<dbReference type="GO" id="GO:0015276">
    <property type="term" value="F:ligand-gated monoatomic ion channel activity"/>
    <property type="evidence" value="ECO:0007669"/>
    <property type="project" value="InterPro"/>
</dbReference>
<dbReference type="EMBL" id="AEWV01000005">
    <property type="protein sequence ID" value="EGC18364.1"/>
    <property type="molecule type" value="Genomic_DNA"/>
</dbReference>
<evidence type="ECO:0000259" key="2">
    <source>
        <dbReference type="SMART" id="SM00062"/>
    </source>
</evidence>
<feature type="domain" description="Solute-binding protein family 3/N-terminal" evidence="2">
    <location>
        <begin position="1"/>
        <end position="223"/>
    </location>
</feature>
<protein>
    <submittedName>
        <fullName evidence="4">ABC transporter, substrate-binding protein, family 3</fullName>
    </submittedName>
</protein>
<dbReference type="SMART" id="SM00062">
    <property type="entry name" value="PBPb"/>
    <property type="match status" value="1"/>
</dbReference>
<comment type="caution">
    <text evidence="4">The sequence shown here is derived from an EMBL/GenBank/DDBJ whole genome shotgun (WGS) entry which is preliminary data.</text>
</comment>
<dbReference type="HOGENOM" id="CLU_019602_18_0_4"/>
<dbReference type="SMART" id="SM00079">
    <property type="entry name" value="PBPe"/>
    <property type="match status" value="1"/>
</dbReference>
<feature type="domain" description="Ionotropic glutamate receptor C-terminal" evidence="3">
    <location>
        <begin position="2"/>
        <end position="222"/>
    </location>
</feature>
<dbReference type="InterPro" id="IPR001638">
    <property type="entry name" value="Solute-binding_3/MltF_N"/>
</dbReference>
<dbReference type="PANTHER" id="PTHR35936:SF38">
    <property type="entry name" value="GLUTAMINE-BINDING PERIPLASMIC PROTEIN"/>
    <property type="match status" value="1"/>
</dbReference>
<evidence type="ECO:0000313" key="5">
    <source>
        <dbReference type="Proteomes" id="UP000004088"/>
    </source>
</evidence>
<dbReference type="PANTHER" id="PTHR35936">
    <property type="entry name" value="MEMBRANE-BOUND LYTIC MUREIN TRANSGLYCOSYLASE F"/>
    <property type="match status" value="1"/>
</dbReference>
<dbReference type="STRING" id="888741.HMPREF9098_0170"/>
<keyword evidence="1" id="KW-0732">Signal</keyword>
<evidence type="ECO:0000259" key="3">
    <source>
        <dbReference type="SMART" id="SM00079"/>
    </source>
</evidence>
<dbReference type="AlphaFoldDB" id="F0EWD6"/>
<reference evidence="4 5" key="1">
    <citation type="submission" date="2011-01" db="EMBL/GenBank/DDBJ databases">
        <authorList>
            <person name="Muzny D."/>
            <person name="Qin X."/>
            <person name="Deng J."/>
            <person name="Jiang H."/>
            <person name="Liu Y."/>
            <person name="Qu J."/>
            <person name="Song X.-Z."/>
            <person name="Zhang L."/>
            <person name="Thornton R."/>
            <person name="Coyle M."/>
            <person name="Francisco L."/>
            <person name="Jackson L."/>
            <person name="Javaid M."/>
            <person name="Korchina V."/>
            <person name="Kovar C."/>
            <person name="Mata R."/>
            <person name="Mathew T."/>
            <person name="Ngo R."/>
            <person name="Nguyen L."/>
            <person name="Nguyen N."/>
            <person name="Okwuonu G."/>
            <person name="Ongeri F."/>
            <person name="Pham C."/>
            <person name="Simmons D."/>
            <person name="Wilczek-Boney K."/>
            <person name="Hale W."/>
            <person name="Jakkamsetti A."/>
            <person name="Pham P."/>
            <person name="Ruth R."/>
            <person name="San Lucas F."/>
            <person name="Warren J."/>
            <person name="Zhang J."/>
            <person name="Zhao Z."/>
            <person name="Zhou C."/>
            <person name="Zhu D."/>
            <person name="Lee S."/>
            <person name="Bess C."/>
            <person name="Blankenburg K."/>
            <person name="Forbes L."/>
            <person name="Fu Q."/>
            <person name="Gubbala S."/>
            <person name="Hirani K."/>
            <person name="Jayaseelan J.C."/>
            <person name="Lara F."/>
            <person name="Munidasa M."/>
            <person name="Palculict T."/>
            <person name="Patil S."/>
            <person name="Pu L.-L."/>
            <person name="Saada N."/>
            <person name="Tang L."/>
            <person name="Weissenberger G."/>
            <person name="Zhu Y."/>
            <person name="Hemphill L."/>
            <person name="Shang Y."/>
            <person name="Youmans B."/>
            <person name="Ayvaz T."/>
            <person name="Ross M."/>
            <person name="Santibanez J."/>
            <person name="Aqrawi P."/>
            <person name="Gross S."/>
            <person name="Joshi V."/>
            <person name="Fowler G."/>
            <person name="Nazareth L."/>
            <person name="Reid J."/>
            <person name="Worley K."/>
            <person name="Petrosino J."/>
            <person name="Highlander S."/>
            <person name="Gibbs R."/>
        </authorList>
    </citation>
    <scope>NUCLEOTIDE SEQUENCE [LARGE SCALE GENOMIC DNA]</scope>
    <source>
        <strain evidence="4 5">ATCC 33394</strain>
    </source>
</reference>
<dbReference type="SUPFAM" id="SSF53850">
    <property type="entry name" value="Periplasmic binding protein-like II"/>
    <property type="match status" value="1"/>
</dbReference>
<accession>F0EWD6</accession>
<dbReference type="Gene3D" id="3.40.190.10">
    <property type="entry name" value="Periplasmic binding protein-like II"/>
    <property type="match status" value="2"/>
</dbReference>
<sequence>MVTERVKPPMVAYVDGKITGFEYDLLQAIAAKKGISFEYQVVDSKKDLLPALESGKADIAAGAITINDERRQKVNFSEPILDYSAAVLVDKSLADAKSFADLKGKSVAVGRGTVYDKMAADYLASGDGKNIVYYDTVWEQVKNLLNHQTQVVLGDSLILEYYLQQNGSHQAVFVQNISFPKENYGFALAKNNTELQQEINDGLEKIREDGTYAKIYQTYWQKNEQR</sequence>
<organism evidence="4 5">
    <name type="scientific">Kingella denitrificans ATCC 33394</name>
    <dbReference type="NCBI Taxonomy" id="888741"/>
    <lineage>
        <taxon>Bacteria</taxon>
        <taxon>Pseudomonadati</taxon>
        <taxon>Pseudomonadota</taxon>
        <taxon>Betaproteobacteria</taxon>
        <taxon>Neisseriales</taxon>
        <taxon>Neisseriaceae</taxon>
        <taxon>Kingella</taxon>
    </lineage>
</organism>
<gene>
    <name evidence="4" type="primary">glnH</name>
    <name evidence="4" type="ORF">HMPREF9098_0170</name>
</gene>
<evidence type="ECO:0000256" key="1">
    <source>
        <dbReference type="ARBA" id="ARBA00022729"/>
    </source>
</evidence>
<evidence type="ECO:0000313" key="4">
    <source>
        <dbReference type="EMBL" id="EGC18364.1"/>
    </source>
</evidence>
<dbReference type="Pfam" id="PF00497">
    <property type="entry name" value="SBP_bac_3"/>
    <property type="match status" value="1"/>
</dbReference>
<dbReference type="InterPro" id="IPR001320">
    <property type="entry name" value="Iontro_rcpt_C"/>
</dbReference>
<name>F0EWD6_9NEIS</name>
<keyword evidence="5" id="KW-1185">Reference proteome</keyword>
<dbReference type="GO" id="GO:0016020">
    <property type="term" value="C:membrane"/>
    <property type="evidence" value="ECO:0007669"/>
    <property type="project" value="InterPro"/>
</dbReference>